<evidence type="ECO:0000256" key="2">
    <source>
        <dbReference type="SAM" id="Phobius"/>
    </source>
</evidence>
<keyword evidence="2" id="KW-1133">Transmembrane helix</keyword>
<proteinExistence type="predicted"/>
<feature type="transmembrane region" description="Helical" evidence="2">
    <location>
        <begin position="522"/>
        <end position="542"/>
    </location>
</feature>
<accession>A0AAD7NZP0</accession>
<evidence type="ECO:0000313" key="4">
    <source>
        <dbReference type="Proteomes" id="UP001215280"/>
    </source>
</evidence>
<sequence>MPNSVRAPQWIANFRWLLALLRRSTRKLQLSVVSFLWTTVQRLQWAPVSCARSHDDVNDIGLPPCPVPAGHGMRIMPSEQPIERGFDVGAAGASGSDSAEKEAEASGTAPNVKSSCNSQPDELSGARETVAFTASDSSHAATISDIFPIPPENFARYKYRETEPTQAKLYIVDPETLTFATDDLPSEWIAPLHPEGAKYYCHPQRRIFTDLNICDPQNLANLNQVVEHIIEQIRAFGSNAKPHYAALLGKAQNPDLLVDLVIDMDDSKSKPTRGFYYFINHSERCPFWLDSFPAQDLLLWDGILLAVETQPEQLRHAMEHQFWQHCALFPNTLHLSEQHIKELTDTIVFGIGDLSTSFTSTVAQTVEELKTWLSVAKHLELNTGVSQDALLPNGLGSAFTFARLMEQLAQGRFDNFHGLAWARLNSDQSVFKKEQQTESYFVRVISLVLFFTPAVYLHSLKKAYVDRRVIMRIWKPLIDKLNTDWQEFILVGTVILNANVAFLSVGSVDTITKSGHHSLVQIFSYLSIVASMGSIILALLLVRQNRTKFHESASDLSASLHARIREPGGLNLVAIIFSLPYALMIWSMILFFAAFLTTCMRVPDTISRSTIGVVVVIVSVCILWCIWDARLMDVHASEPVKAEADVKEEEEAFGAPFGHTLLSSRFSTRISTLKLKERFVGVPRVMKQVQRRMSTLLFSEPSQIPELTPV</sequence>
<gene>
    <name evidence="3" type="ORF">DFH07DRAFT_385191</name>
</gene>
<keyword evidence="4" id="KW-1185">Reference proteome</keyword>
<dbReference type="AlphaFoldDB" id="A0AAD7NZP0"/>
<feature type="transmembrane region" description="Helical" evidence="2">
    <location>
        <begin position="440"/>
        <end position="460"/>
    </location>
</feature>
<protein>
    <submittedName>
        <fullName evidence="3">Uncharacterized protein</fullName>
    </submittedName>
</protein>
<dbReference type="Proteomes" id="UP001215280">
    <property type="component" value="Unassembled WGS sequence"/>
</dbReference>
<organism evidence="3 4">
    <name type="scientific">Mycena maculata</name>
    <dbReference type="NCBI Taxonomy" id="230809"/>
    <lineage>
        <taxon>Eukaryota</taxon>
        <taxon>Fungi</taxon>
        <taxon>Dikarya</taxon>
        <taxon>Basidiomycota</taxon>
        <taxon>Agaricomycotina</taxon>
        <taxon>Agaricomycetes</taxon>
        <taxon>Agaricomycetidae</taxon>
        <taxon>Agaricales</taxon>
        <taxon>Marasmiineae</taxon>
        <taxon>Mycenaceae</taxon>
        <taxon>Mycena</taxon>
    </lineage>
</organism>
<keyword evidence="2" id="KW-0472">Membrane</keyword>
<evidence type="ECO:0000313" key="3">
    <source>
        <dbReference type="EMBL" id="KAJ7781707.1"/>
    </source>
</evidence>
<evidence type="ECO:0000256" key="1">
    <source>
        <dbReference type="SAM" id="MobiDB-lite"/>
    </source>
</evidence>
<feature type="transmembrane region" description="Helical" evidence="2">
    <location>
        <begin position="572"/>
        <end position="597"/>
    </location>
</feature>
<comment type="caution">
    <text evidence="3">The sequence shown here is derived from an EMBL/GenBank/DDBJ whole genome shotgun (WGS) entry which is preliminary data.</text>
</comment>
<feature type="transmembrane region" description="Helical" evidence="2">
    <location>
        <begin position="481"/>
        <end position="502"/>
    </location>
</feature>
<dbReference type="EMBL" id="JARJLG010000004">
    <property type="protein sequence ID" value="KAJ7781707.1"/>
    <property type="molecule type" value="Genomic_DNA"/>
</dbReference>
<keyword evidence="2" id="KW-0812">Transmembrane</keyword>
<name>A0AAD7NZP0_9AGAR</name>
<feature type="transmembrane region" description="Helical" evidence="2">
    <location>
        <begin position="609"/>
        <end position="627"/>
    </location>
</feature>
<reference evidence="3" key="1">
    <citation type="submission" date="2023-03" db="EMBL/GenBank/DDBJ databases">
        <title>Massive genome expansion in bonnet fungi (Mycena s.s.) driven by repeated elements and novel gene families across ecological guilds.</title>
        <authorList>
            <consortium name="Lawrence Berkeley National Laboratory"/>
            <person name="Harder C.B."/>
            <person name="Miyauchi S."/>
            <person name="Viragh M."/>
            <person name="Kuo A."/>
            <person name="Thoen E."/>
            <person name="Andreopoulos B."/>
            <person name="Lu D."/>
            <person name="Skrede I."/>
            <person name="Drula E."/>
            <person name="Henrissat B."/>
            <person name="Morin E."/>
            <person name="Kohler A."/>
            <person name="Barry K."/>
            <person name="LaButti K."/>
            <person name="Morin E."/>
            <person name="Salamov A."/>
            <person name="Lipzen A."/>
            <person name="Mereny Z."/>
            <person name="Hegedus B."/>
            <person name="Baldrian P."/>
            <person name="Stursova M."/>
            <person name="Weitz H."/>
            <person name="Taylor A."/>
            <person name="Grigoriev I.V."/>
            <person name="Nagy L.G."/>
            <person name="Martin F."/>
            <person name="Kauserud H."/>
        </authorList>
    </citation>
    <scope>NUCLEOTIDE SEQUENCE</scope>
    <source>
        <strain evidence="3">CBHHK188m</strain>
    </source>
</reference>
<feature type="compositionally biased region" description="Polar residues" evidence="1">
    <location>
        <begin position="108"/>
        <end position="121"/>
    </location>
</feature>
<feature type="region of interest" description="Disordered" evidence="1">
    <location>
        <begin position="86"/>
        <end position="124"/>
    </location>
</feature>